<organism evidence="1 2">
    <name type="scientific">Mycobacterium hippophais</name>
    <dbReference type="NCBI Taxonomy" id="3016340"/>
    <lineage>
        <taxon>Bacteria</taxon>
        <taxon>Bacillati</taxon>
        <taxon>Actinomycetota</taxon>
        <taxon>Actinomycetes</taxon>
        <taxon>Mycobacteriales</taxon>
        <taxon>Mycobacteriaceae</taxon>
        <taxon>Mycobacterium</taxon>
    </lineage>
</organism>
<evidence type="ECO:0000313" key="2">
    <source>
        <dbReference type="Proteomes" id="UP001142153"/>
    </source>
</evidence>
<evidence type="ECO:0000313" key="1">
    <source>
        <dbReference type="EMBL" id="MCZ8378898.1"/>
    </source>
</evidence>
<accession>A0ABT4PQQ9</accession>
<comment type="caution">
    <text evidence="1">The sequence shown here is derived from an EMBL/GenBank/DDBJ whole genome shotgun (WGS) entry which is preliminary data.</text>
</comment>
<name>A0ABT4PQQ9_9MYCO</name>
<sequence>MKAYEAGPSTVPILTETVGGNLERTAAASSCANALIVAMQAHTRSQHGDLQSGTAA</sequence>
<keyword evidence="2" id="KW-1185">Reference proteome</keyword>
<proteinExistence type="predicted"/>
<protein>
    <submittedName>
        <fullName evidence="1">Uncharacterized protein</fullName>
    </submittedName>
</protein>
<dbReference type="RefSeq" id="WP_269893628.1">
    <property type="nucleotide sequence ID" value="NZ_JAPZPY010000002.1"/>
</dbReference>
<gene>
    <name evidence="1" type="ORF">O6P37_08510</name>
</gene>
<dbReference type="EMBL" id="JAPZPY010000002">
    <property type="protein sequence ID" value="MCZ8378898.1"/>
    <property type="molecule type" value="Genomic_DNA"/>
</dbReference>
<reference evidence="1" key="1">
    <citation type="submission" date="2022-12" db="EMBL/GenBank/DDBJ databases">
        <authorList>
            <person name="Deng Y."/>
            <person name="Zhang Y.-Q."/>
        </authorList>
    </citation>
    <scope>NUCLEOTIDE SEQUENCE</scope>
    <source>
        <strain evidence="1">CPCC 205372</strain>
    </source>
</reference>
<dbReference type="Proteomes" id="UP001142153">
    <property type="component" value="Unassembled WGS sequence"/>
</dbReference>